<accession>A0A814NUD5</accession>
<evidence type="ECO:0000313" key="2">
    <source>
        <dbReference type="EMBL" id="CAF1097497.1"/>
    </source>
</evidence>
<feature type="compositionally biased region" description="Polar residues" evidence="1">
    <location>
        <begin position="202"/>
        <end position="216"/>
    </location>
</feature>
<dbReference type="Proteomes" id="UP000663852">
    <property type="component" value="Unassembled WGS sequence"/>
</dbReference>
<proteinExistence type="predicted"/>
<gene>
    <name evidence="2" type="ORF">EDS130_LOCUS19815</name>
    <name evidence="3" type="ORF">XAT740_LOCUS34452</name>
</gene>
<dbReference type="EMBL" id="CAJNOR010003366">
    <property type="protein sequence ID" value="CAF1406643.1"/>
    <property type="molecule type" value="Genomic_DNA"/>
</dbReference>
<feature type="compositionally biased region" description="Basic and acidic residues" evidence="1">
    <location>
        <begin position="217"/>
        <end position="230"/>
    </location>
</feature>
<feature type="compositionally biased region" description="Polar residues" evidence="1">
    <location>
        <begin position="231"/>
        <end position="247"/>
    </location>
</feature>
<keyword evidence="4" id="KW-1185">Reference proteome</keyword>
<feature type="region of interest" description="Disordered" evidence="1">
    <location>
        <begin position="202"/>
        <end position="249"/>
    </location>
</feature>
<reference evidence="2" key="1">
    <citation type="submission" date="2021-02" db="EMBL/GenBank/DDBJ databases">
        <authorList>
            <person name="Nowell W R."/>
        </authorList>
    </citation>
    <scope>NUCLEOTIDE SEQUENCE</scope>
</reference>
<name>A0A814NUD5_ADIRI</name>
<comment type="caution">
    <text evidence="2">The sequence shown here is derived from an EMBL/GenBank/DDBJ whole genome shotgun (WGS) entry which is preliminary data.</text>
</comment>
<dbReference type="AlphaFoldDB" id="A0A814NUD5"/>
<feature type="region of interest" description="Disordered" evidence="1">
    <location>
        <begin position="21"/>
        <end position="47"/>
    </location>
</feature>
<evidence type="ECO:0000313" key="4">
    <source>
        <dbReference type="Proteomes" id="UP000663828"/>
    </source>
</evidence>
<dbReference type="EMBL" id="CAJNOJ010000096">
    <property type="protein sequence ID" value="CAF1097497.1"/>
    <property type="molecule type" value="Genomic_DNA"/>
</dbReference>
<sequence>MTSTIDHSSENVSHINVRFGGTSHSLDVEPPPSSNPLQMEHTHDGQIPEETSITSTAISCEEQKHTQPPEETHPVDVDVPSASNEIEIDSQVSPEPSLDGHLLANTSEQNETVQNVANEQINCNEQSVNMYEDARYILGHLHGMIEDMKPILTSLPSYIEDREHALQQPVSFPTDFETKLEIPVRTLMDVFRHIAEIMRENNQTQNATLDAKQTNETAEKRVSAPSEENHGQLNEQFQTTTDVSPSTVPKPSLSELLSNLLPIPSGKILSKLELKEEPLEFLKARYIKCLSKGERTPIHSENNLKGLTVTWSELTKHDAKSLYIVAQLLSYDGKPHPTKVLIPPETTIKPECLENNTRPSLSDLVISAEYGYNPNNQSILYRVTDEEYNKCEKTLEMYVFNRYQCDNTIDNTIEKQVHKLCRLLVCICCLTKEQTLEQISGVIHSSWIEESKGTKRLAVLEEEISPKKLCRCGRDIIQVPLNTESEKNGLLVEVDGQPLKFHEFRGVTHKRIQIPSRPYVEMRSLHLTVLKESVLETVKLGKNPYESTSLEKLQLLDTDIDYADAETACGHRQS</sequence>
<dbReference type="Proteomes" id="UP000663828">
    <property type="component" value="Unassembled WGS sequence"/>
</dbReference>
<evidence type="ECO:0000256" key="1">
    <source>
        <dbReference type="SAM" id="MobiDB-lite"/>
    </source>
</evidence>
<evidence type="ECO:0000313" key="5">
    <source>
        <dbReference type="Proteomes" id="UP000663852"/>
    </source>
</evidence>
<evidence type="ECO:0000313" key="3">
    <source>
        <dbReference type="EMBL" id="CAF1406643.1"/>
    </source>
</evidence>
<protein>
    <submittedName>
        <fullName evidence="2">Uncharacterized protein</fullName>
    </submittedName>
</protein>
<organism evidence="2 5">
    <name type="scientific">Adineta ricciae</name>
    <name type="common">Rotifer</name>
    <dbReference type="NCBI Taxonomy" id="249248"/>
    <lineage>
        <taxon>Eukaryota</taxon>
        <taxon>Metazoa</taxon>
        <taxon>Spiralia</taxon>
        <taxon>Gnathifera</taxon>
        <taxon>Rotifera</taxon>
        <taxon>Eurotatoria</taxon>
        <taxon>Bdelloidea</taxon>
        <taxon>Adinetida</taxon>
        <taxon>Adinetidae</taxon>
        <taxon>Adineta</taxon>
    </lineage>
</organism>